<feature type="compositionally biased region" description="Polar residues" evidence="1">
    <location>
        <begin position="35"/>
        <end position="51"/>
    </location>
</feature>
<dbReference type="PATRIC" id="fig|1028800.3.peg.950"/>
<dbReference type="Proteomes" id="UP000028181">
    <property type="component" value="Chromosome I"/>
</dbReference>
<dbReference type="RefSeq" id="WP_038585122.1">
    <property type="nucleotide sequence ID" value="NZ_HG938353.1"/>
</dbReference>
<dbReference type="OrthoDB" id="8393422at2"/>
<reference evidence="4" key="1">
    <citation type="journal article" date="2014" name="BMC Genomics">
        <title>Genome sequencing of two Neorhizobium galegae strains reveals a noeT gene responsible for the unusual acetylation of the nodulation factors.</title>
        <authorList>
            <person name="Osterman J."/>
            <person name="Marsh J."/>
            <person name="Laine P.K."/>
            <person name="Zeng Z."/>
            <person name="Alatalo E."/>
            <person name="Sullivan J.T."/>
            <person name="Young J.P."/>
            <person name="Thomas-Oates J."/>
            <person name="Paulin L."/>
            <person name="Lindstrom K."/>
        </authorList>
    </citation>
    <scope>NUCLEOTIDE SEQUENCE [LARGE SCALE GENOMIC DNA]</scope>
    <source>
        <strain evidence="4">HAMBI 540</strain>
    </source>
</reference>
<evidence type="ECO:0000313" key="3">
    <source>
        <dbReference type="EMBL" id="CDN47126.1"/>
    </source>
</evidence>
<sequence>MTKMTSALAAALFASVSFAGAALAEGDYYQGVQKTAPSVSTSIDRTNTGSIDRQDGKLPFNNGGGRDNRISDLDSGDYYSGANRPN</sequence>
<dbReference type="EMBL" id="HG938353">
    <property type="protein sequence ID" value="CDN47126.1"/>
    <property type="molecule type" value="Genomic_DNA"/>
</dbReference>
<protein>
    <submittedName>
        <fullName evidence="3">Uncharacterized protein</fullName>
    </submittedName>
</protein>
<keyword evidence="4" id="KW-1185">Reference proteome</keyword>
<dbReference type="KEGG" id="ngg:RG540_CH09370"/>
<name>A0A068SMX1_NEOGA</name>
<accession>A0A068SMX1</accession>
<dbReference type="HOGENOM" id="CLU_182991_0_0_5"/>
<proteinExistence type="predicted"/>
<keyword evidence="2" id="KW-0732">Signal</keyword>
<dbReference type="eggNOG" id="ENOG5030ZJV">
    <property type="taxonomic scope" value="Bacteria"/>
</dbReference>
<evidence type="ECO:0000256" key="1">
    <source>
        <dbReference type="SAM" id="MobiDB-lite"/>
    </source>
</evidence>
<dbReference type="GeneID" id="24258362"/>
<gene>
    <name evidence="3" type="ORF">RG540_CH09370</name>
</gene>
<feature type="signal peptide" evidence="2">
    <location>
        <begin position="1"/>
        <end position="24"/>
    </location>
</feature>
<organism evidence="3 4">
    <name type="scientific">Neorhizobium galegae bv. orientalis str. HAMBI 540</name>
    <dbReference type="NCBI Taxonomy" id="1028800"/>
    <lineage>
        <taxon>Bacteria</taxon>
        <taxon>Pseudomonadati</taxon>
        <taxon>Pseudomonadota</taxon>
        <taxon>Alphaproteobacteria</taxon>
        <taxon>Hyphomicrobiales</taxon>
        <taxon>Rhizobiaceae</taxon>
        <taxon>Rhizobium/Agrobacterium group</taxon>
        <taxon>Neorhizobium</taxon>
    </lineage>
</organism>
<feature type="chain" id="PRO_5001656215" evidence="2">
    <location>
        <begin position="25"/>
        <end position="86"/>
    </location>
</feature>
<evidence type="ECO:0000256" key="2">
    <source>
        <dbReference type="SAM" id="SignalP"/>
    </source>
</evidence>
<evidence type="ECO:0000313" key="4">
    <source>
        <dbReference type="Proteomes" id="UP000028181"/>
    </source>
</evidence>
<feature type="region of interest" description="Disordered" evidence="1">
    <location>
        <begin position="35"/>
        <end position="86"/>
    </location>
</feature>
<dbReference type="AlphaFoldDB" id="A0A068SMX1"/>